<organism evidence="2 3">
    <name type="scientific">Rosa chinensis</name>
    <name type="common">China rose</name>
    <dbReference type="NCBI Taxonomy" id="74649"/>
    <lineage>
        <taxon>Eukaryota</taxon>
        <taxon>Viridiplantae</taxon>
        <taxon>Streptophyta</taxon>
        <taxon>Embryophyta</taxon>
        <taxon>Tracheophyta</taxon>
        <taxon>Spermatophyta</taxon>
        <taxon>Magnoliopsida</taxon>
        <taxon>eudicotyledons</taxon>
        <taxon>Gunneridae</taxon>
        <taxon>Pentapetalae</taxon>
        <taxon>rosids</taxon>
        <taxon>fabids</taxon>
        <taxon>Rosales</taxon>
        <taxon>Rosaceae</taxon>
        <taxon>Rosoideae</taxon>
        <taxon>Rosoideae incertae sedis</taxon>
        <taxon>Rosa</taxon>
    </lineage>
</organism>
<name>A0A2P6QYN4_ROSCH</name>
<keyword evidence="3" id="KW-1185">Reference proteome</keyword>
<proteinExistence type="predicted"/>
<accession>A0A2P6QYN4</accession>
<feature type="compositionally biased region" description="Polar residues" evidence="1">
    <location>
        <begin position="1"/>
        <end position="19"/>
    </location>
</feature>
<reference evidence="2 3" key="1">
    <citation type="journal article" date="2018" name="Nat. Genet.">
        <title>The Rosa genome provides new insights in the design of modern roses.</title>
        <authorList>
            <person name="Bendahmane M."/>
        </authorList>
    </citation>
    <scope>NUCLEOTIDE SEQUENCE [LARGE SCALE GENOMIC DNA]</scope>
    <source>
        <strain evidence="3">cv. Old Blush</strain>
    </source>
</reference>
<dbReference type="Proteomes" id="UP000238479">
    <property type="component" value="Chromosome 4"/>
</dbReference>
<dbReference type="EMBL" id="PDCK01000042">
    <property type="protein sequence ID" value="PRQ39284.1"/>
    <property type="molecule type" value="Genomic_DNA"/>
</dbReference>
<dbReference type="AlphaFoldDB" id="A0A2P6QYN4"/>
<gene>
    <name evidence="2" type="ORF">RchiOBHm_Chr4g0423481</name>
</gene>
<evidence type="ECO:0000256" key="1">
    <source>
        <dbReference type="SAM" id="MobiDB-lite"/>
    </source>
</evidence>
<comment type="caution">
    <text evidence="2">The sequence shown here is derived from an EMBL/GenBank/DDBJ whole genome shotgun (WGS) entry which is preliminary data.</text>
</comment>
<feature type="region of interest" description="Disordered" evidence="1">
    <location>
        <begin position="1"/>
        <end position="40"/>
    </location>
</feature>
<sequence>MGNTQAPPTRPQPRNTITPPNYPCPGAPKKQPINSDEAARRYGGIVITEYGTTTNNPTVNRRS</sequence>
<evidence type="ECO:0000313" key="2">
    <source>
        <dbReference type="EMBL" id="PRQ39284.1"/>
    </source>
</evidence>
<protein>
    <submittedName>
        <fullName evidence="2">Uncharacterized protein</fullName>
    </submittedName>
</protein>
<evidence type="ECO:0000313" key="3">
    <source>
        <dbReference type="Proteomes" id="UP000238479"/>
    </source>
</evidence>
<dbReference type="Gramene" id="PRQ39284">
    <property type="protein sequence ID" value="PRQ39284"/>
    <property type="gene ID" value="RchiOBHm_Chr4g0423481"/>
</dbReference>